<evidence type="ECO:0000256" key="1">
    <source>
        <dbReference type="SAM" id="MobiDB-lite"/>
    </source>
</evidence>
<feature type="compositionally biased region" description="Basic and acidic residues" evidence="1">
    <location>
        <begin position="368"/>
        <end position="381"/>
    </location>
</feature>
<proteinExistence type="predicted"/>
<gene>
    <name evidence="4" type="ORF">ABZ921_36580</name>
</gene>
<keyword evidence="2" id="KW-1133">Transmembrane helix</keyword>
<keyword evidence="2" id="KW-0812">Transmembrane</keyword>
<evidence type="ECO:0000313" key="5">
    <source>
        <dbReference type="Proteomes" id="UP001551176"/>
    </source>
</evidence>
<keyword evidence="2" id="KW-0472">Membrane</keyword>
<dbReference type="RefSeq" id="WP_359357173.1">
    <property type="nucleotide sequence ID" value="NZ_JBEYXV010000025.1"/>
</dbReference>
<protein>
    <submittedName>
        <fullName evidence="4">DUF5667 domain-containing protein</fullName>
    </submittedName>
</protein>
<dbReference type="Proteomes" id="UP001551176">
    <property type="component" value="Unassembled WGS sequence"/>
</dbReference>
<name>A0ABV3BYR9_9ACTN</name>
<comment type="caution">
    <text evidence="4">The sequence shown here is derived from an EMBL/GenBank/DDBJ whole genome shotgun (WGS) entry which is preliminary data.</text>
</comment>
<evidence type="ECO:0000313" key="4">
    <source>
        <dbReference type="EMBL" id="MEU6826161.1"/>
    </source>
</evidence>
<feature type="region of interest" description="Disordered" evidence="1">
    <location>
        <begin position="296"/>
        <end position="416"/>
    </location>
</feature>
<keyword evidence="5" id="KW-1185">Reference proteome</keyword>
<organism evidence="4 5">
    <name type="scientific">Streptomyces atriruber</name>
    <dbReference type="NCBI Taxonomy" id="545121"/>
    <lineage>
        <taxon>Bacteria</taxon>
        <taxon>Bacillati</taxon>
        <taxon>Actinomycetota</taxon>
        <taxon>Actinomycetes</taxon>
        <taxon>Kitasatosporales</taxon>
        <taxon>Streptomycetaceae</taxon>
        <taxon>Streptomyces</taxon>
    </lineage>
</organism>
<dbReference type="InterPro" id="IPR043725">
    <property type="entry name" value="DUF5667"/>
</dbReference>
<sequence>MIANVSAHRRANAFAQALEEHSDQGPAAEQSEDSAPVPAAASVSPETTGRAEPTEQSQMLALTDGLDALPKPVLDPEVKVVQRAQLVAAMEAMFLEGGSPSVPEQRSRKGAHRAGALGKLRPRSRLSKGIAAGGLTVGVAAGAFGGVAAASSDALPGDSLYGLKRGMEDFKLGLADDDSDRGQIYLDHASTRLNEARRLMERGRSGDLDHESLGEVRRALSGMRHDATEGHRLLLEAYERDGSLGPIQALSAFSRSHREAWTDLQGRLPVQLGDVGEQVNSVFDAIDEEVDPLRSLLPRAPEKGGSTGRTSQSPSSSEGSDGRSSHPSGGGSSHGSGTGSDSKPKPSTSDRHDDGLLGGTTGGLLDPPDEKTSPEPSDGKSKPGQHSSPAKPDVTLPPLLPGLQLPELGIKGEDAN</sequence>
<accession>A0ABV3BYR9</accession>
<dbReference type="EMBL" id="JBEYXV010000025">
    <property type="protein sequence ID" value="MEU6826161.1"/>
    <property type="molecule type" value="Genomic_DNA"/>
</dbReference>
<dbReference type="Pfam" id="PF18915">
    <property type="entry name" value="DUF5667"/>
    <property type="match status" value="1"/>
</dbReference>
<evidence type="ECO:0000259" key="3">
    <source>
        <dbReference type="Pfam" id="PF18915"/>
    </source>
</evidence>
<feature type="region of interest" description="Disordered" evidence="1">
    <location>
        <begin position="18"/>
        <end position="56"/>
    </location>
</feature>
<feature type="compositionally biased region" description="Low complexity" evidence="1">
    <location>
        <begin position="34"/>
        <end position="45"/>
    </location>
</feature>
<feature type="transmembrane region" description="Helical" evidence="2">
    <location>
        <begin position="129"/>
        <end position="150"/>
    </location>
</feature>
<feature type="domain" description="DUF5667" evidence="3">
    <location>
        <begin position="154"/>
        <end position="269"/>
    </location>
</feature>
<reference evidence="4 5" key="1">
    <citation type="submission" date="2024-06" db="EMBL/GenBank/DDBJ databases">
        <title>The Natural Products Discovery Center: Release of the First 8490 Sequenced Strains for Exploring Actinobacteria Biosynthetic Diversity.</title>
        <authorList>
            <person name="Kalkreuter E."/>
            <person name="Kautsar S.A."/>
            <person name="Yang D."/>
            <person name="Bader C.D."/>
            <person name="Teijaro C.N."/>
            <person name="Fluegel L."/>
            <person name="Davis C.M."/>
            <person name="Simpson J.R."/>
            <person name="Lauterbach L."/>
            <person name="Steele A.D."/>
            <person name="Gui C."/>
            <person name="Meng S."/>
            <person name="Li G."/>
            <person name="Viehrig K."/>
            <person name="Ye F."/>
            <person name="Su P."/>
            <person name="Kiefer A.F."/>
            <person name="Nichols A."/>
            <person name="Cepeda A.J."/>
            <person name="Yan W."/>
            <person name="Fan B."/>
            <person name="Jiang Y."/>
            <person name="Adhikari A."/>
            <person name="Zheng C.-J."/>
            <person name="Schuster L."/>
            <person name="Cowan T.M."/>
            <person name="Smanski M.J."/>
            <person name="Chevrette M.G."/>
            <person name="De Carvalho L.P.S."/>
            <person name="Shen B."/>
        </authorList>
    </citation>
    <scope>NUCLEOTIDE SEQUENCE [LARGE SCALE GENOMIC DNA]</scope>
    <source>
        <strain evidence="4 5">NPDC046838</strain>
    </source>
</reference>
<feature type="compositionally biased region" description="Gly residues" evidence="1">
    <location>
        <begin position="328"/>
        <end position="338"/>
    </location>
</feature>
<feature type="compositionally biased region" description="Basic and acidic residues" evidence="1">
    <location>
        <begin position="342"/>
        <end position="355"/>
    </location>
</feature>
<feature type="compositionally biased region" description="Low complexity" evidence="1">
    <location>
        <begin position="308"/>
        <end position="319"/>
    </location>
</feature>
<evidence type="ECO:0000256" key="2">
    <source>
        <dbReference type="SAM" id="Phobius"/>
    </source>
</evidence>